<sequence>MSTGVTLPTGRHYSNHATGAAYIRCCELEQHVSGEIDSGQLSEKTKKEKLRDLMHVRVAGYLIIHAPREEAREYMAASINACRDDSEIIELGKFHEQHFLRLFRRFCDYTPHQSEPDSELPSFSNLRELIQSKSIPAPRTQSEAKESALARDGFCCIVSGTMDAQTYIKYRNVFSEPKSFPSVDLTQCCHIIPEGVGRFSTKTVADKRARASNVWMILNNFGYHQIEEALGESKIHLLANISTLRGLLHEFFDTMYLWLEPTVGFAEFVHAHESRPFKSSNQSNDNEYQACVPPDIPEYADIIFEIHKVPRIVKFTTTESRLILPSREYLALHAACCKVAHMSGAAGFYDQLERDYDKYPFNFMSSETDSHLLD</sequence>
<organism evidence="1 2">
    <name type="scientific">Leucocoprinus birnbaumii</name>
    <dbReference type="NCBI Taxonomy" id="56174"/>
    <lineage>
        <taxon>Eukaryota</taxon>
        <taxon>Fungi</taxon>
        <taxon>Dikarya</taxon>
        <taxon>Basidiomycota</taxon>
        <taxon>Agaricomycotina</taxon>
        <taxon>Agaricomycetes</taxon>
        <taxon>Agaricomycetidae</taxon>
        <taxon>Agaricales</taxon>
        <taxon>Agaricineae</taxon>
        <taxon>Agaricaceae</taxon>
        <taxon>Leucocoprinus</taxon>
    </lineage>
</organism>
<gene>
    <name evidence="1" type="ORF">NP233_g1109</name>
</gene>
<dbReference type="EMBL" id="JANIEX010000038">
    <property type="protein sequence ID" value="KAJ3575415.1"/>
    <property type="molecule type" value="Genomic_DNA"/>
</dbReference>
<name>A0AAD5W1N4_9AGAR</name>
<protein>
    <recommendedName>
        <fullName evidence="3">HNH nuclease domain-containing protein</fullName>
    </recommendedName>
</protein>
<comment type="caution">
    <text evidence="1">The sequence shown here is derived from an EMBL/GenBank/DDBJ whole genome shotgun (WGS) entry which is preliminary data.</text>
</comment>
<evidence type="ECO:0008006" key="3">
    <source>
        <dbReference type="Google" id="ProtNLM"/>
    </source>
</evidence>
<evidence type="ECO:0000313" key="1">
    <source>
        <dbReference type="EMBL" id="KAJ3575415.1"/>
    </source>
</evidence>
<dbReference type="AlphaFoldDB" id="A0AAD5W1N4"/>
<keyword evidence="2" id="KW-1185">Reference proteome</keyword>
<evidence type="ECO:0000313" key="2">
    <source>
        <dbReference type="Proteomes" id="UP001213000"/>
    </source>
</evidence>
<reference evidence="1" key="1">
    <citation type="submission" date="2022-07" db="EMBL/GenBank/DDBJ databases">
        <title>Genome Sequence of Leucocoprinus birnbaumii.</title>
        <authorList>
            <person name="Buettner E."/>
        </authorList>
    </citation>
    <scope>NUCLEOTIDE SEQUENCE</scope>
    <source>
        <strain evidence="1">VT141</strain>
    </source>
</reference>
<dbReference type="Proteomes" id="UP001213000">
    <property type="component" value="Unassembled WGS sequence"/>
</dbReference>
<accession>A0AAD5W1N4</accession>
<proteinExistence type="predicted"/>